<sequence length="195" mass="22226">MQRLTCVLGSLLPQTYLPNRGLFSLSLRFARYEAFDAAYDQEHLADARKWHRSFRLNSLPRGNTSFSRSSGPGGQHVNKTESKATTTWPVSQLLVSLPRILHPAVRSSKYYSKSSDSINIQAQTQRGRTTNTEENHKKLFEELQRLYEKAVPGETSEEKATKYEALKKNASETRLRMKKIQGSKKLSRKGYGSEE</sequence>
<dbReference type="GO" id="GO:0016150">
    <property type="term" value="F:translation release factor activity, codon nonspecific"/>
    <property type="evidence" value="ECO:0007669"/>
    <property type="project" value="TreeGrafter"/>
</dbReference>
<dbReference type="GO" id="GO:0005762">
    <property type="term" value="C:mitochondrial large ribosomal subunit"/>
    <property type="evidence" value="ECO:0007669"/>
    <property type="project" value="TreeGrafter"/>
</dbReference>
<gene>
    <name evidence="4" type="ORF">B0H63DRAFT_472198</name>
</gene>
<name>A0AAE0TZC5_9PEZI</name>
<evidence type="ECO:0000259" key="3">
    <source>
        <dbReference type="Pfam" id="PF00472"/>
    </source>
</evidence>
<comment type="similarity">
    <text evidence="1">Belongs to the prokaryotic/mitochondrial release factor family.</text>
</comment>
<dbReference type="InterPro" id="IPR045853">
    <property type="entry name" value="Pep_chain_release_fac_I_sf"/>
</dbReference>
<evidence type="ECO:0000256" key="2">
    <source>
        <dbReference type="SAM" id="MobiDB-lite"/>
    </source>
</evidence>
<reference evidence="4" key="2">
    <citation type="submission" date="2023-06" db="EMBL/GenBank/DDBJ databases">
        <authorList>
            <consortium name="Lawrence Berkeley National Laboratory"/>
            <person name="Haridas S."/>
            <person name="Hensen N."/>
            <person name="Bonometti L."/>
            <person name="Westerberg I."/>
            <person name="Brannstrom I.O."/>
            <person name="Guillou S."/>
            <person name="Cros-Aarteil S."/>
            <person name="Calhoun S."/>
            <person name="Kuo A."/>
            <person name="Mondo S."/>
            <person name="Pangilinan J."/>
            <person name="Riley R."/>
            <person name="LaButti K."/>
            <person name="Andreopoulos B."/>
            <person name="Lipzen A."/>
            <person name="Chen C."/>
            <person name="Yanf M."/>
            <person name="Daum C."/>
            <person name="Ng V."/>
            <person name="Clum A."/>
            <person name="Steindorff A."/>
            <person name="Ohm R."/>
            <person name="Martin F."/>
            <person name="Silar P."/>
            <person name="Natvig D."/>
            <person name="Lalanne C."/>
            <person name="Gautier V."/>
            <person name="Ament-velasquez S.L."/>
            <person name="Kruys A."/>
            <person name="Hutchinson M.I."/>
            <person name="Powell A.J."/>
            <person name="Barry K."/>
            <person name="Miller A.N."/>
            <person name="Grigoriev I.V."/>
            <person name="Debuchy R."/>
            <person name="Gladieux P."/>
            <person name="Thoren M.H."/>
            <person name="Johannesson H."/>
        </authorList>
    </citation>
    <scope>NUCLEOTIDE SEQUENCE</scope>
    <source>
        <strain evidence="4">CBS 232.78</strain>
    </source>
</reference>
<protein>
    <recommendedName>
        <fullName evidence="3">Prokaryotic-type class I peptide chain release factors domain-containing protein</fullName>
    </recommendedName>
</protein>
<proteinExistence type="inferred from homology"/>
<evidence type="ECO:0000256" key="1">
    <source>
        <dbReference type="ARBA" id="ARBA00010835"/>
    </source>
</evidence>
<dbReference type="AlphaFoldDB" id="A0AAE0TZC5"/>
<feature type="region of interest" description="Disordered" evidence="2">
    <location>
        <begin position="150"/>
        <end position="195"/>
    </location>
</feature>
<keyword evidence="5" id="KW-1185">Reference proteome</keyword>
<organism evidence="4 5">
    <name type="scientific">Podospora didyma</name>
    <dbReference type="NCBI Taxonomy" id="330526"/>
    <lineage>
        <taxon>Eukaryota</taxon>
        <taxon>Fungi</taxon>
        <taxon>Dikarya</taxon>
        <taxon>Ascomycota</taxon>
        <taxon>Pezizomycotina</taxon>
        <taxon>Sordariomycetes</taxon>
        <taxon>Sordariomycetidae</taxon>
        <taxon>Sordariales</taxon>
        <taxon>Podosporaceae</taxon>
        <taxon>Podospora</taxon>
    </lineage>
</organism>
<accession>A0AAE0TZC5</accession>
<dbReference type="GO" id="GO:0004045">
    <property type="term" value="F:peptidyl-tRNA hydrolase activity"/>
    <property type="evidence" value="ECO:0007669"/>
    <property type="project" value="TreeGrafter"/>
</dbReference>
<dbReference type="GO" id="GO:0070126">
    <property type="term" value="P:mitochondrial translational termination"/>
    <property type="evidence" value="ECO:0007669"/>
    <property type="project" value="TreeGrafter"/>
</dbReference>
<dbReference type="PANTHER" id="PTHR11075:SF54">
    <property type="entry name" value="LARGE RIBOSOMAL SUBUNIT PROTEIN ML62"/>
    <property type="match status" value="1"/>
</dbReference>
<reference evidence="4" key="1">
    <citation type="journal article" date="2023" name="Mol. Phylogenet. Evol.">
        <title>Genome-scale phylogeny and comparative genomics of the fungal order Sordariales.</title>
        <authorList>
            <person name="Hensen N."/>
            <person name="Bonometti L."/>
            <person name="Westerberg I."/>
            <person name="Brannstrom I.O."/>
            <person name="Guillou S."/>
            <person name="Cros-Aarteil S."/>
            <person name="Calhoun S."/>
            <person name="Haridas S."/>
            <person name="Kuo A."/>
            <person name="Mondo S."/>
            <person name="Pangilinan J."/>
            <person name="Riley R."/>
            <person name="LaButti K."/>
            <person name="Andreopoulos B."/>
            <person name="Lipzen A."/>
            <person name="Chen C."/>
            <person name="Yan M."/>
            <person name="Daum C."/>
            <person name="Ng V."/>
            <person name="Clum A."/>
            <person name="Steindorff A."/>
            <person name="Ohm R.A."/>
            <person name="Martin F."/>
            <person name="Silar P."/>
            <person name="Natvig D.O."/>
            <person name="Lalanne C."/>
            <person name="Gautier V."/>
            <person name="Ament-Velasquez S.L."/>
            <person name="Kruys A."/>
            <person name="Hutchinson M.I."/>
            <person name="Powell A.J."/>
            <person name="Barry K."/>
            <person name="Miller A.N."/>
            <person name="Grigoriev I.V."/>
            <person name="Debuchy R."/>
            <person name="Gladieux P."/>
            <person name="Hiltunen Thoren M."/>
            <person name="Johannesson H."/>
        </authorList>
    </citation>
    <scope>NUCLEOTIDE SEQUENCE</scope>
    <source>
        <strain evidence="4">CBS 232.78</strain>
    </source>
</reference>
<dbReference type="EMBL" id="JAULSW010000004">
    <property type="protein sequence ID" value="KAK3385030.1"/>
    <property type="molecule type" value="Genomic_DNA"/>
</dbReference>
<feature type="region of interest" description="Disordered" evidence="2">
    <location>
        <begin position="61"/>
        <end position="84"/>
    </location>
</feature>
<feature type="domain" description="Prokaryotic-type class I peptide chain release factors" evidence="3">
    <location>
        <begin position="64"/>
        <end position="183"/>
    </location>
</feature>
<dbReference type="Gene3D" id="3.30.160.20">
    <property type="match status" value="1"/>
</dbReference>
<dbReference type="InterPro" id="IPR052104">
    <property type="entry name" value="Mito_Release_Factor_mL62"/>
</dbReference>
<dbReference type="Pfam" id="PF00472">
    <property type="entry name" value="RF-1"/>
    <property type="match status" value="1"/>
</dbReference>
<comment type="caution">
    <text evidence="4">The sequence shown here is derived from an EMBL/GenBank/DDBJ whole genome shotgun (WGS) entry which is preliminary data.</text>
</comment>
<dbReference type="PANTHER" id="PTHR11075">
    <property type="entry name" value="PEPTIDE CHAIN RELEASE FACTOR"/>
    <property type="match status" value="1"/>
</dbReference>
<dbReference type="Proteomes" id="UP001285441">
    <property type="component" value="Unassembled WGS sequence"/>
</dbReference>
<evidence type="ECO:0000313" key="5">
    <source>
        <dbReference type="Proteomes" id="UP001285441"/>
    </source>
</evidence>
<feature type="compositionally biased region" description="Basic and acidic residues" evidence="2">
    <location>
        <begin position="156"/>
        <end position="175"/>
    </location>
</feature>
<dbReference type="InterPro" id="IPR000352">
    <property type="entry name" value="Pep_chain_release_fac_I"/>
</dbReference>
<evidence type="ECO:0000313" key="4">
    <source>
        <dbReference type="EMBL" id="KAK3385030.1"/>
    </source>
</evidence>
<feature type="compositionally biased region" description="Polar residues" evidence="2">
    <location>
        <begin position="61"/>
        <end position="70"/>
    </location>
</feature>
<dbReference type="SUPFAM" id="SSF75620">
    <property type="entry name" value="Release factor"/>
    <property type="match status" value="1"/>
</dbReference>
<feature type="compositionally biased region" description="Basic residues" evidence="2">
    <location>
        <begin position="176"/>
        <end position="188"/>
    </location>
</feature>